<dbReference type="Proteomes" id="UP000503462">
    <property type="component" value="Chromosome 2"/>
</dbReference>
<gene>
    <name evidence="2" type="ORF">AMS68_002932</name>
</gene>
<proteinExistence type="predicted"/>
<protein>
    <submittedName>
        <fullName evidence="2">Uncharacterized protein</fullName>
    </submittedName>
</protein>
<feature type="transmembrane region" description="Helical" evidence="1">
    <location>
        <begin position="444"/>
        <end position="465"/>
    </location>
</feature>
<reference evidence="2 3" key="1">
    <citation type="journal article" date="2016" name="Sci. Rep.">
        <title>Peltaster fructicola genome reveals evolution from an invasive phytopathogen to an ectophytic parasite.</title>
        <authorList>
            <person name="Xu C."/>
            <person name="Chen H."/>
            <person name="Gleason M.L."/>
            <person name="Xu J.R."/>
            <person name="Liu H."/>
            <person name="Zhang R."/>
            <person name="Sun G."/>
        </authorList>
    </citation>
    <scope>NUCLEOTIDE SEQUENCE [LARGE SCALE GENOMIC DNA]</scope>
    <source>
        <strain evidence="2 3">LNHT1506</strain>
    </source>
</reference>
<evidence type="ECO:0000313" key="2">
    <source>
        <dbReference type="EMBL" id="QIW97414.1"/>
    </source>
</evidence>
<keyword evidence="1" id="KW-0472">Membrane</keyword>
<sequence length="546" mass="59787">MRQSLRLTIRKGPTIFPVVFAAVVGKSLKSLADWKLERGTTVAMIEYLLASRSVSGVLIAPLRFRIWRLVIIPLILLWSLSPIGSQASLRVLTTATSYTESSELITYLDVNGSTPMTAGASGLDYYRGSVAATFNSATFAPGNVKDQSQDLYGHVKIPMIERLRDSPYVSTNATDGWLSIQPQAYNLSMYSSLIGLPCQGVPSTGDTAFTVETSYFSLDCSVGKVQLDPEAPIIRTWQKMNQSGLGVSWNGADMAIAYDLNHFYNTSRPRTLTLWSDNTDKAVLTMAVCPLTTTFVEVQVLCTSGHCNATAIRESKLAHRPQTWSVIDQLLQAQDSFFNGLVNTTSRTHVGTSSPFEFYLNDPRYAMGTSVEVLLADVDNVSFSTRFAQLLNSYWLITLSPYGSIGQDFTNDVGGSLPGNGPAAATALGTTRLGQLVLHYDKPWLAVLLFSSLVMLGAGFMATILDAFRRGPVLLDLFVNTLRESRYAHITSESSLEDGTDKVRRLQSVRVRFGDVQPNAEVGYGAIATPNKALTVQLLSRSRLYR</sequence>
<accession>A0A6H0XS04</accession>
<dbReference type="EMBL" id="CP051140">
    <property type="protein sequence ID" value="QIW97414.1"/>
    <property type="molecule type" value="Genomic_DNA"/>
</dbReference>
<dbReference type="AlphaFoldDB" id="A0A6H0XS04"/>
<name>A0A6H0XS04_9PEZI</name>
<keyword evidence="1" id="KW-0812">Transmembrane</keyword>
<keyword evidence="3" id="KW-1185">Reference proteome</keyword>
<evidence type="ECO:0000313" key="3">
    <source>
        <dbReference type="Proteomes" id="UP000503462"/>
    </source>
</evidence>
<organism evidence="2 3">
    <name type="scientific">Peltaster fructicola</name>
    <dbReference type="NCBI Taxonomy" id="286661"/>
    <lineage>
        <taxon>Eukaryota</taxon>
        <taxon>Fungi</taxon>
        <taxon>Dikarya</taxon>
        <taxon>Ascomycota</taxon>
        <taxon>Pezizomycotina</taxon>
        <taxon>Dothideomycetes</taxon>
        <taxon>Dothideomycetes incertae sedis</taxon>
        <taxon>Peltaster</taxon>
    </lineage>
</organism>
<evidence type="ECO:0000256" key="1">
    <source>
        <dbReference type="SAM" id="Phobius"/>
    </source>
</evidence>
<keyword evidence="1" id="KW-1133">Transmembrane helix</keyword>
<dbReference type="OrthoDB" id="3692311at2759"/>